<feature type="region of interest" description="Disordered" evidence="1">
    <location>
        <begin position="72"/>
        <end position="127"/>
    </location>
</feature>
<feature type="compositionally biased region" description="Polar residues" evidence="1">
    <location>
        <begin position="242"/>
        <end position="254"/>
    </location>
</feature>
<organism evidence="3 4">
    <name type="scientific">Botrytis deweyae</name>
    <dbReference type="NCBI Taxonomy" id="2478750"/>
    <lineage>
        <taxon>Eukaryota</taxon>
        <taxon>Fungi</taxon>
        <taxon>Dikarya</taxon>
        <taxon>Ascomycota</taxon>
        <taxon>Pezizomycotina</taxon>
        <taxon>Leotiomycetes</taxon>
        <taxon>Helotiales</taxon>
        <taxon>Sclerotiniaceae</taxon>
        <taxon>Botrytis</taxon>
    </lineage>
</organism>
<gene>
    <name evidence="3" type="ORF">EAE98_011646</name>
</gene>
<dbReference type="Pfam" id="PF24120">
    <property type="entry name" value="SsdA_C"/>
    <property type="match status" value="1"/>
</dbReference>
<reference evidence="3 4" key="1">
    <citation type="journal article" date="2020" name="Genome Biol. Evol.">
        <title>Comparative genomics of Sclerotiniaceae.</title>
        <authorList>
            <person name="Valero Jimenez C.A."/>
            <person name="Steentjes M."/>
            <person name="Scholten O.E."/>
            <person name="Van Kan J.A.L."/>
        </authorList>
    </citation>
    <scope>NUCLEOTIDE SEQUENCE [LARGE SCALE GENOMIC DNA]</scope>
    <source>
        <strain evidence="3 4">B1</strain>
    </source>
</reference>
<feature type="region of interest" description="Disordered" evidence="1">
    <location>
        <begin position="233"/>
        <end position="260"/>
    </location>
</feature>
<dbReference type="InterPro" id="IPR057517">
    <property type="entry name" value="SsdA-like_C"/>
</dbReference>
<evidence type="ECO:0000256" key="1">
    <source>
        <dbReference type="SAM" id="MobiDB-lite"/>
    </source>
</evidence>
<name>A0ABQ7I546_9HELO</name>
<evidence type="ECO:0000313" key="3">
    <source>
        <dbReference type="EMBL" id="KAF7913095.1"/>
    </source>
</evidence>
<dbReference type="EMBL" id="RCSX01000051">
    <property type="protein sequence ID" value="KAF7913095.1"/>
    <property type="molecule type" value="Genomic_DNA"/>
</dbReference>
<sequence>MMRGNTFQCNLRNYLTLLAILKNPRNPNDQLDFEERTGNASVKKITRKSRAKMEPAKEQKLCLLNGKNVRGTVPDDNTETNGDINLEDNTELSDFKTHGSESAVDEDTGHEAIAEKGKGKQQRSDSGVELDLSGLQIDDEPNEREKSFGELWIELAQSNEPITVPNNDFSELDKIFEVLNSSIEESRNIDPRKVDAVDNSRQRNALRASIMKAALWGNSNIRRISKTPIADEKDVQEERKSINTSTQTANLETPTQPPCTEEIYFTPRERSPSCYQELFIQRTYPLSRFEEYKTIAHISFGHNSDIPSKSATSGWEDWTEKVEHLCHNIGHHLASDKNDRGKSGSFNACHAEKKLVAYYFAQCLHRLPASIDENHHLFRCKLREVAPRGVYIVVTKDVCEDCKAFIMKVKTHYQLHDHFHVQARIKYTRDEYLEGTRV</sequence>
<evidence type="ECO:0000313" key="4">
    <source>
        <dbReference type="Proteomes" id="UP000783213"/>
    </source>
</evidence>
<keyword evidence="4" id="KW-1185">Reference proteome</keyword>
<proteinExistence type="predicted"/>
<evidence type="ECO:0000259" key="2">
    <source>
        <dbReference type="Pfam" id="PF24120"/>
    </source>
</evidence>
<dbReference type="GeneID" id="62238417"/>
<accession>A0ABQ7I546</accession>
<feature type="domain" description="Single-strand DNA deaminase toxin A-like C-terminal" evidence="2">
    <location>
        <begin position="312"/>
        <end position="356"/>
    </location>
</feature>
<protein>
    <recommendedName>
        <fullName evidence="2">Single-strand DNA deaminase toxin A-like C-terminal domain-containing protein</fullName>
    </recommendedName>
</protein>
<dbReference type="RefSeq" id="XP_038804326.1">
    <property type="nucleotide sequence ID" value="XM_038959268.1"/>
</dbReference>
<comment type="caution">
    <text evidence="3">The sequence shown here is derived from an EMBL/GenBank/DDBJ whole genome shotgun (WGS) entry which is preliminary data.</text>
</comment>
<feature type="compositionally biased region" description="Basic and acidic residues" evidence="1">
    <location>
        <begin position="107"/>
        <end position="118"/>
    </location>
</feature>
<dbReference type="Proteomes" id="UP000783213">
    <property type="component" value="Unassembled WGS sequence"/>
</dbReference>